<dbReference type="EMBL" id="PFEE01000008">
    <property type="protein sequence ID" value="PJE63962.1"/>
    <property type="molecule type" value="Genomic_DNA"/>
</dbReference>
<dbReference type="AlphaFoldDB" id="A0A2M8KVM6"/>
<sequence>DIRGDWKIKKTGIEGLCEAVERIYSMEQNEYEAMRINSRKHIEKKFTSAIMAANYEHVYKQILNQQ</sequence>
<feature type="non-terminal residue" evidence="1">
    <location>
        <position position="1"/>
    </location>
</feature>
<proteinExistence type="predicted"/>
<organism evidence="1 2">
    <name type="scientific">Candidatus Roizmanbacteria bacterium CG10_big_fil_rev_8_21_14_0_10_45_7</name>
    <dbReference type="NCBI Taxonomy" id="1974854"/>
    <lineage>
        <taxon>Bacteria</taxon>
        <taxon>Candidatus Roizmaniibacteriota</taxon>
    </lineage>
</organism>
<reference evidence="2" key="1">
    <citation type="submission" date="2017-09" db="EMBL/GenBank/DDBJ databases">
        <title>Depth-based differentiation of microbial function through sediment-hosted aquifers and enrichment of novel symbionts in the deep terrestrial subsurface.</title>
        <authorList>
            <person name="Probst A.J."/>
            <person name="Ladd B."/>
            <person name="Jarett J.K."/>
            <person name="Geller-Mcgrath D.E."/>
            <person name="Sieber C.M.K."/>
            <person name="Emerson J.B."/>
            <person name="Anantharaman K."/>
            <person name="Thomas B.C."/>
            <person name="Malmstrom R."/>
            <person name="Stieglmeier M."/>
            <person name="Klingl A."/>
            <person name="Woyke T."/>
            <person name="Ryan C.M."/>
            <person name="Banfield J.F."/>
        </authorList>
    </citation>
    <scope>NUCLEOTIDE SEQUENCE [LARGE SCALE GENOMIC DNA]</scope>
</reference>
<dbReference type="Proteomes" id="UP000231569">
    <property type="component" value="Unassembled WGS sequence"/>
</dbReference>
<dbReference type="SUPFAM" id="SSF53756">
    <property type="entry name" value="UDP-Glycosyltransferase/glycogen phosphorylase"/>
    <property type="match status" value="1"/>
</dbReference>
<accession>A0A2M8KVM6</accession>
<evidence type="ECO:0008006" key="3">
    <source>
        <dbReference type="Google" id="ProtNLM"/>
    </source>
</evidence>
<evidence type="ECO:0000313" key="2">
    <source>
        <dbReference type="Proteomes" id="UP000231569"/>
    </source>
</evidence>
<gene>
    <name evidence="1" type="ORF">COU89_00445</name>
</gene>
<protein>
    <recommendedName>
        <fullName evidence="3">Glycosyl transferase family 1</fullName>
    </recommendedName>
</protein>
<name>A0A2M8KVM6_9BACT</name>
<dbReference type="Gene3D" id="3.40.50.2000">
    <property type="entry name" value="Glycogen Phosphorylase B"/>
    <property type="match status" value="1"/>
</dbReference>
<evidence type="ECO:0000313" key="1">
    <source>
        <dbReference type="EMBL" id="PJE63962.1"/>
    </source>
</evidence>
<comment type="caution">
    <text evidence="1">The sequence shown here is derived from an EMBL/GenBank/DDBJ whole genome shotgun (WGS) entry which is preliminary data.</text>
</comment>